<accession>A0AAV7IX30</accession>
<dbReference type="AlphaFoldDB" id="A0AAV7IX30"/>
<evidence type="ECO:0000313" key="2">
    <source>
        <dbReference type="Proteomes" id="UP000826195"/>
    </source>
</evidence>
<gene>
    <name evidence="1" type="ORF">KQX54_019156</name>
</gene>
<sequence>MTRCSCFFSVEGTTMTLFSHFYPSPPPNSTLRHPVLRFYPLSATTRRLNPRYGIHNRTYPCCASSNKTSRLPCSRKEDHGIEELFSPLSMRHMMKARLALLSMSKGPVICYMDSLGPKQYRDLPDFRGKSYNFILRVDIWRNALSILPLSETNDLHFGTDRDTKPIEFQ</sequence>
<dbReference type="EMBL" id="JAHXZJ010000374">
    <property type="protein sequence ID" value="KAH0561742.1"/>
    <property type="molecule type" value="Genomic_DNA"/>
</dbReference>
<name>A0AAV7IX30_COTGL</name>
<protein>
    <submittedName>
        <fullName evidence="1">Uncharacterized protein</fullName>
    </submittedName>
</protein>
<organism evidence="1 2">
    <name type="scientific">Cotesia glomerata</name>
    <name type="common">Lepidopteran parasitic wasp</name>
    <name type="synonym">Apanteles glomeratus</name>
    <dbReference type="NCBI Taxonomy" id="32391"/>
    <lineage>
        <taxon>Eukaryota</taxon>
        <taxon>Metazoa</taxon>
        <taxon>Ecdysozoa</taxon>
        <taxon>Arthropoda</taxon>
        <taxon>Hexapoda</taxon>
        <taxon>Insecta</taxon>
        <taxon>Pterygota</taxon>
        <taxon>Neoptera</taxon>
        <taxon>Endopterygota</taxon>
        <taxon>Hymenoptera</taxon>
        <taxon>Apocrita</taxon>
        <taxon>Ichneumonoidea</taxon>
        <taxon>Braconidae</taxon>
        <taxon>Microgastrinae</taxon>
        <taxon>Cotesia</taxon>
    </lineage>
</organism>
<reference evidence="1 2" key="1">
    <citation type="journal article" date="2021" name="J. Hered.">
        <title>A chromosome-level genome assembly of the parasitoid wasp, Cotesia glomerata (Hymenoptera: Braconidae).</title>
        <authorList>
            <person name="Pinto B.J."/>
            <person name="Weis J.J."/>
            <person name="Gamble T."/>
            <person name="Ode P.J."/>
            <person name="Paul R."/>
            <person name="Zaspel J.M."/>
        </authorList>
    </citation>
    <scope>NUCLEOTIDE SEQUENCE [LARGE SCALE GENOMIC DNA]</scope>
    <source>
        <strain evidence="1">CgM1</strain>
    </source>
</reference>
<evidence type="ECO:0000313" key="1">
    <source>
        <dbReference type="EMBL" id="KAH0561742.1"/>
    </source>
</evidence>
<proteinExistence type="predicted"/>
<comment type="caution">
    <text evidence="1">The sequence shown here is derived from an EMBL/GenBank/DDBJ whole genome shotgun (WGS) entry which is preliminary data.</text>
</comment>
<keyword evidence="2" id="KW-1185">Reference proteome</keyword>
<dbReference type="Proteomes" id="UP000826195">
    <property type="component" value="Unassembled WGS sequence"/>
</dbReference>